<feature type="region of interest" description="Disordered" evidence="1">
    <location>
        <begin position="93"/>
        <end position="166"/>
    </location>
</feature>
<dbReference type="HOGENOM" id="CLU_678913_0_0_1"/>
<feature type="region of interest" description="Disordered" evidence="1">
    <location>
        <begin position="1"/>
        <end position="30"/>
    </location>
</feature>
<dbReference type="OrthoDB" id="3040699at2759"/>
<feature type="region of interest" description="Disordered" evidence="1">
    <location>
        <begin position="45"/>
        <end position="66"/>
    </location>
</feature>
<dbReference type="EMBL" id="KB445804">
    <property type="protein sequence ID" value="EMD33883.1"/>
    <property type="molecule type" value="Genomic_DNA"/>
</dbReference>
<name>M2QAC9_CERS8</name>
<feature type="compositionally biased region" description="Polar residues" evidence="1">
    <location>
        <begin position="93"/>
        <end position="102"/>
    </location>
</feature>
<evidence type="ECO:0000256" key="1">
    <source>
        <dbReference type="SAM" id="MobiDB-lite"/>
    </source>
</evidence>
<keyword evidence="3" id="KW-1185">Reference proteome</keyword>
<dbReference type="STRING" id="914234.M2QAC9"/>
<gene>
    <name evidence="2" type="ORF">CERSUDRAFT_86654</name>
</gene>
<dbReference type="AlphaFoldDB" id="M2QAC9"/>
<proteinExistence type="predicted"/>
<evidence type="ECO:0000313" key="3">
    <source>
        <dbReference type="Proteomes" id="UP000016930"/>
    </source>
</evidence>
<feature type="compositionally biased region" description="Basic and acidic residues" evidence="1">
    <location>
        <begin position="152"/>
        <end position="166"/>
    </location>
</feature>
<feature type="non-terminal residue" evidence="2">
    <location>
        <position position="1"/>
    </location>
</feature>
<accession>M2QAC9</accession>
<feature type="compositionally biased region" description="Low complexity" evidence="1">
    <location>
        <begin position="51"/>
        <end position="61"/>
    </location>
</feature>
<reference evidence="2 3" key="1">
    <citation type="journal article" date="2012" name="Proc. Natl. Acad. Sci. U.S.A.">
        <title>Comparative genomics of Ceriporiopsis subvermispora and Phanerochaete chrysosporium provide insight into selective ligninolysis.</title>
        <authorList>
            <person name="Fernandez-Fueyo E."/>
            <person name="Ruiz-Duenas F.J."/>
            <person name="Ferreira P."/>
            <person name="Floudas D."/>
            <person name="Hibbett D.S."/>
            <person name="Canessa P."/>
            <person name="Larrondo L.F."/>
            <person name="James T.Y."/>
            <person name="Seelenfreund D."/>
            <person name="Lobos S."/>
            <person name="Polanco R."/>
            <person name="Tello M."/>
            <person name="Honda Y."/>
            <person name="Watanabe T."/>
            <person name="Watanabe T."/>
            <person name="Ryu J.S."/>
            <person name="Kubicek C.P."/>
            <person name="Schmoll M."/>
            <person name="Gaskell J."/>
            <person name="Hammel K.E."/>
            <person name="St John F.J."/>
            <person name="Vanden Wymelenberg A."/>
            <person name="Sabat G."/>
            <person name="Splinter BonDurant S."/>
            <person name="Syed K."/>
            <person name="Yadav J.S."/>
            <person name="Doddapaneni H."/>
            <person name="Subramanian V."/>
            <person name="Lavin J.L."/>
            <person name="Oguiza J.A."/>
            <person name="Perez G."/>
            <person name="Pisabarro A.G."/>
            <person name="Ramirez L."/>
            <person name="Santoyo F."/>
            <person name="Master E."/>
            <person name="Coutinho P.M."/>
            <person name="Henrissat B."/>
            <person name="Lombard V."/>
            <person name="Magnuson J.K."/>
            <person name="Kuees U."/>
            <person name="Hori C."/>
            <person name="Igarashi K."/>
            <person name="Samejima M."/>
            <person name="Held B.W."/>
            <person name="Barry K.W."/>
            <person name="LaButti K.M."/>
            <person name="Lapidus A."/>
            <person name="Lindquist E.A."/>
            <person name="Lucas S.M."/>
            <person name="Riley R."/>
            <person name="Salamov A.A."/>
            <person name="Hoffmeister D."/>
            <person name="Schwenk D."/>
            <person name="Hadar Y."/>
            <person name="Yarden O."/>
            <person name="de Vries R.P."/>
            <person name="Wiebenga A."/>
            <person name="Stenlid J."/>
            <person name="Eastwood D."/>
            <person name="Grigoriev I.V."/>
            <person name="Berka R.M."/>
            <person name="Blanchette R.A."/>
            <person name="Kersten P."/>
            <person name="Martinez A.T."/>
            <person name="Vicuna R."/>
            <person name="Cullen D."/>
        </authorList>
    </citation>
    <scope>NUCLEOTIDE SEQUENCE [LARGE SCALE GENOMIC DNA]</scope>
    <source>
        <strain evidence="2 3">B</strain>
    </source>
</reference>
<dbReference type="Proteomes" id="UP000016930">
    <property type="component" value="Unassembled WGS sequence"/>
</dbReference>
<feature type="compositionally biased region" description="Polar residues" evidence="1">
    <location>
        <begin position="111"/>
        <end position="122"/>
    </location>
</feature>
<evidence type="ECO:0000313" key="2">
    <source>
        <dbReference type="EMBL" id="EMD33883.1"/>
    </source>
</evidence>
<feature type="compositionally biased region" description="Basic and acidic residues" evidence="1">
    <location>
        <begin position="1"/>
        <end position="10"/>
    </location>
</feature>
<organism evidence="2 3">
    <name type="scientific">Ceriporiopsis subvermispora (strain B)</name>
    <name type="common">White-rot fungus</name>
    <name type="synonym">Gelatoporia subvermispora</name>
    <dbReference type="NCBI Taxonomy" id="914234"/>
    <lineage>
        <taxon>Eukaryota</taxon>
        <taxon>Fungi</taxon>
        <taxon>Dikarya</taxon>
        <taxon>Basidiomycota</taxon>
        <taxon>Agaricomycotina</taxon>
        <taxon>Agaricomycetes</taxon>
        <taxon>Polyporales</taxon>
        <taxon>Gelatoporiaceae</taxon>
        <taxon>Gelatoporia</taxon>
    </lineage>
</organism>
<protein>
    <submittedName>
        <fullName evidence="2">Uncharacterized protein</fullName>
    </submittedName>
</protein>
<sequence length="406" mass="44197">MDLESRDSSPKKPNAVKIIGFPPAPATVDQPRLLAETSDAAGVASIERKAASPAPLPAMAEAEAEEDVNMHTRRLTPMEMEVGRLDQLVQSHQSPVIQTGPQSPREAGTQRIVTASDASSIQPQPPASGPGDTETIEHQNVALTAPAMTFKHTGEKQKGDSIRKSEQMSGIVASDIEDGEVLQPSTSQFHEASNTRNTSATAELGIGASTINGETRVIEVMPSSAGGSLFGPTFIIKICERGMPDASSREVKFELSREDLASLRRWTKRDVANEDLSTSKCLSLACYSFSDVVSELRANPGLDDFSPLLKRSSPVAWPRDYRLWIVVNDQPSMYISPPFLTYPDNLVDLSEIAVLGLNSVRFIQKGDYSQCVFVIALHHPTVHQLEDVHAQRQTTVAWENTLKKIS</sequence>